<accession>A0A2S9JY25</accession>
<sequence length="206" mass="22255">MALRSFGPLTAIAMLALTAGTAPAWSSDSVQTIAFIRHGEKPEKGLGQLNCQGLNRALALPPVIAKTLGKPDYIFAPNPSDQKEDGGENYDYIRPLATIEPTAISFGLPVNASIGVSERKDLAKALSKPKLRNARILVAWEHKKIDNIVTDLLEANNGDAGAVPKWPKDDFDSIYVVTITRNGETSKSTFEIKHQGLNGQPQTCPH</sequence>
<keyword evidence="3" id="KW-1185">Reference proteome</keyword>
<proteinExistence type="predicted"/>
<evidence type="ECO:0008006" key="4">
    <source>
        <dbReference type="Google" id="ProtNLM"/>
    </source>
</evidence>
<comment type="caution">
    <text evidence="2">The sequence shown here is derived from an EMBL/GenBank/DDBJ whole genome shotgun (WGS) entry which is preliminary data.</text>
</comment>
<evidence type="ECO:0000256" key="1">
    <source>
        <dbReference type="SAM" id="SignalP"/>
    </source>
</evidence>
<dbReference type="Proteomes" id="UP000238563">
    <property type="component" value="Unassembled WGS sequence"/>
</dbReference>
<evidence type="ECO:0000313" key="3">
    <source>
        <dbReference type="Proteomes" id="UP000238563"/>
    </source>
</evidence>
<dbReference type="OrthoDB" id="7001291at2"/>
<protein>
    <recommendedName>
        <fullName evidence="4">Histidine phosphatase family protein</fullName>
    </recommendedName>
</protein>
<dbReference type="EMBL" id="PVBT01000001">
    <property type="protein sequence ID" value="PRD58237.1"/>
    <property type="molecule type" value="Genomic_DNA"/>
</dbReference>
<gene>
    <name evidence="2" type="ORF">C5750_03655</name>
</gene>
<organism evidence="2 3">
    <name type="scientific">Phyllobacterium myrsinacearum</name>
    <dbReference type="NCBI Taxonomy" id="28101"/>
    <lineage>
        <taxon>Bacteria</taxon>
        <taxon>Pseudomonadati</taxon>
        <taxon>Pseudomonadota</taxon>
        <taxon>Alphaproteobacteria</taxon>
        <taxon>Hyphomicrobiales</taxon>
        <taxon>Phyllobacteriaceae</taxon>
        <taxon>Phyllobacterium</taxon>
    </lineage>
</organism>
<keyword evidence="1" id="KW-0732">Signal</keyword>
<reference evidence="2 3" key="1">
    <citation type="submission" date="2018-02" db="EMBL/GenBank/DDBJ databases">
        <title>The draft genome of Phyllobacterium myrsinacearum DSM5892.</title>
        <authorList>
            <person name="Li L."/>
            <person name="Liu L."/>
            <person name="Zhang X."/>
            <person name="Wang T."/>
        </authorList>
    </citation>
    <scope>NUCLEOTIDE SEQUENCE [LARGE SCALE GENOMIC DNA]</scope>
    <source>
        <strain evidence="2 3">DSM 5892</strain>
    </source>
</reference>
<feature type="signal peptide" evidence="1">
    <location>
        <begin position="1"/>
        <end position="24"/>
    </location>
</feature>
<dbReference type="AlphaFoldDB" id="A0A2S9JY25"/>
<name>A0A2S9JY25_9HYPH</name>
<feature type="chain" id="PRO_5015517286" description="Histidine phosphatase family protein" evidence="1">
    <location>
        <begin position="25"/>
        <end position="206"/>
    </location>
</feature>
<evidence type="ECO:0000313" key="2">
    <source>
        <dbReference type="EMBL" id="PRD58237.1"/>
    </source>
</evidence>
<dbReference type="RefSeq" id="WP_105732477.1">
    <property type="nucleotide sequence ID" value="NZ_PVBT01000001.1"/>
</dbReference>